<dbReference type="Pfam" id="PF13360">
    <property type="entry name" value="PQQ_2"/>
    <property type="match status" value="1"/>
</dbReference>
<dbReference type="SUPFAM" id="SSF50998">
    <property type="entry name" value="Quinoprotein alcohol dehydrogenase-like"/>
    <property type="match status" value="1"/>
</dbReference>
<keyword evidence="2 7" id="KW-0813">Transport</keyword>
<evidence type="ECO:0000256" key="4">
    <source>
        <dbReference type="ARBA" id="ARBA00022692"/>
    </source>
</evidence>
<dbReference type="Proteomes" id="UP000670947">
    <property type="component" value="Unassembled WGS sequence"/>
</dbReference>
<feature type="transmembrane region" description="Helical" evidence="7">
    <location>
        <begin position="416"/>
        <end position="441"/>
    </location>
</feature>
<feature type="transmembrane region" description="Helical" evidence="7">
    <location>
        <begin position="448"/>
        <end position="469"/>
    </location>
</feature>
<dbReference type="InterPro" id="IPR051393">
    <property type="entry name" value="ABC_transporter_permease"/>
</dbReference>
<evidence type="ECO:0000313" key="9">
    <source>
        <dbReference type="EMBL" id="MBO7743633.1"/>
    </source>
</evidence>
<dbReference type="InterPro" id="IPR001680">
    <property type="entry name" value="WD40_rpt"/>
</dbReference>
<comment type="caution">
    <text evidence="9">The sequence shown here is derived from an EMBL/GenBank/DDBJ whole genome shotgun (WGS) entry which is preliminary data.</text>
</comment>
<dbReference type="PANTHER" id="PTHR30193">
    <property type="entry name" value="ABC TRANSPORTER PERMEASE PROTEIN"/>
    <property type="match status" value="1"/>
</dbReference>
<dbReference type="InterPro" id="IPR035906">
    <property type="entry name" value="MetI-like_sf"/>
</dbReference>
<keyword evidence="10" id="KW-1185">Reference proteome</keyword>
<organism evidence="9 10">
    <name type="scientific">Paenibacillus artemisiicola</name>
    <dbReference type="NCBI Taxonomy" id="1172618"/>
    <lineage>
        <taxon>Bacteria</taxon>
        <taxon>Bacillati</taxon>
        <taxon>Bacillota</taxon>
        <taxon>Bacilli</taxon>
        <taxon>Bacillales</taxon>
        <taxon>Paenibacillaceae</taxon>
        <taxon>Paenibacillus</taxon>
    </lineage>
</organism>
<evidence type="ECO:0000259" key="8">
    <source>
        <dbReference type="PROSITE" id="PS50928"/>
    </source>
</evidence>
<comment type="similarity">
    <text evidence="7">Belongs to the binding-protein-dependent transport system permease family.</text>
</comment>
<dbReference type="Gene3D" id="1.10.3720.10">
    <property type="entry name" value="MetI-like"/>
    <property type="match status" value="1"/>
</dbReference>
<evidence type="ECO:0000256" key="6">
    <source>
        <dbReference type="ARBA" id="ARBA00023136"/>
    </source>
</evidence>
<dbReference type="InterPro" id="IPR000515">
    <property type="entry name" value="MetI-like"/>
</dbReference>
<dbReference type="InterPro" id="IPR002372">
    <property type="entry name" value="PQQ_rpt_dom"/>
</dbReference>
<dbReference type="SUPFAM" id="SSF161098">
    <property type="entry name" value="MetI-like"/>
    <property type="match status" value="1"/>
</dbReference>
<sequence length="638" mass="68784">MRRTLFTLFALLLGAGLLPQIVFGADNWTIEGAGSITSISVAEDGGRLAVGSYGAKAYVYGPDGKEQYQAQANNVVTGVELLAGGELLVASDDRHLYAYDGQGKPLWNTNLKKQVTAMSASRDGSVIAVILQRSNEIAFIDGATGEVRGTAPIGTTMRALKVSANGQWIAAATTDQYVYLLDGQGKQLRKMGAADQISAVAVSDEGAVAAATASNEVELFDAGGKGHKSLPTRDDVTDVSFSRDGKVIGASDLSGGFYLFGENGKKLWETNVDAPGRNVELDRDGKTLYAGTEDGRLFAYDTGQAIGQAKSDARLRTGILIAVPVLILALMLLGLRMLHKRRRLGVFRQIWRAKLIYLGLAPTFVLLIAFLYVPAFSGLFHSLYDWQPGGRTIFVGLDNFKRMFHDAYVTKGLGNLLILIVTGLIKSILPPLITAELIYHLRSKRLQYVFRTSFTASMIIPGVALLLIWQNLYDPNVGLINNFLQLIGLGGWAHGWLGDPKSALWAVIFIGFPFVGILQLLVLYAGLLSIPGELIESAKMDGASLARIIRSIHLPLLAGQFKFLIILTLIGTVQDFNGILIVTGGGPMDSTYVPALQMYYAATKFNDLGYASALGVGMFLVILVITVINLKVIKTANE</sequence>
<keyword evidence="4 7" id="KW-0812">Transmembrane</keyword>
<evidence type="ECO:0000313" key="10">
    <source>
        <dbReference type="Proteomes" id="UP000670947"/>
    </source>
</evidence>
<feature type="domain" description="ABC transmembrane type-1" evidence="8">
    <location>
        <begin position="413"/>
        <end position="629"/>
    </location>
</feature>
<feature type="transmembrane region" description="Helical" evidence="7">
    <location>
        <begin position="315"/>
        <end position="335"/>
    </location>
</feature>
<evidence type="ECO:0000256" key="1">
    <source>
        <dbReference type="ARBA" id="ARBA00004651"/>
    </source>
</evidence>
<comment type="subcellular location">
    <subcellularLocation>
        <location evidence="1 7">Cell membrane</location>
        <topology evidence="1 7">Multi-pass membrane protein</topology>
    </subcellularLocation>
</comment>
<accession>A0ABS3W5Q4</accession>
<dbReference type="SMART" id="SM00564">
    <property type="entry name" value="PQQ"/>
    <property type="match status" value="3"/>
</dbReference>
<evidence type="ECO:0000256" key="2">
    <source>
        <dbReference type="ARBA" id="ARBA00022448"/>
    </source>
</evidence>
<dbReference type="CDD" id="cd06261">
    <property type="entry name" value="TM_PBP2"/>
    <property type="match status" value="1"/>
</dbReference>
<evidence type="ECO:0000256" key="3">
    <source>
        <dbReference type="ARBA" id="ARBA00022475"/>
    </source>
</evidence>
<keyword evidence="6 7" id="KW-0472">Membrane</keyword>
<dbReference type="RefSeq" id="WP_208846644.1">
    <property type="nucleotide sequence ID" value="NZ_JAGGDJ010000002.1"/>
</dbReference>
<evidence type="ECO:0000256" key="5">
    <source>
        <dbReference type="ARBA" id="ARBA00022989"/>
    </source>
</evidence>
<name>A0ABS3W5Q4_9BACL</name>
<feature type="transmembrane region" description="Helical" evidence="7">
    <location>
        <begin position="608"/>
        <end position="630"/>
    </location>
</feature>
<dbReference type="Pfam" id="PF00528">
    <property type="entry name" value="BPD_transp_1"/>
    <property type="match status" value="1"/>
</dbReference>
<gene>
    <name evidence="9" type="ORF">I8J29_05460</name>
</gene>
<keyword evidence="3" id="KW-1003">Cell membrane</keyword>
<reference evidence="9 10" key="1">
    <citation type="submission" date="2021-03" db="EMBL/GenBank/DDBJ databases">
        <title>Paenibacillus artemisicola MWE-103 whole genome sequence.</title>
        <authorList>
            <person name="Ham Y.J."/>
        </authorList>
    </citation>
    <scope>NUCLEOTIDE SEQUENCE [LARGE SCALE GENOMIC DNA]</scope>
    <source>
        <strain evidence="9 10">MWE-103</strain>
    </source>
</reference>
<dbReference type="PROSITE" id="PS50928">
    <property type="entry name" value="ABC_TM1"/>
    <property type="match status" value="1"/>
</dbReference>
<dbReference type="Gene3D" id="2.130.10.10">
    <property type="entry name" value="YVTN repeat-like/Quinoprotein amine dehydrogenase"/>
    <property type="match status" value="2"/>
</dbReference>
<dbReference type="InterPro" id="IPR011047">
    <property type="entry name" value="Quinoprotein_ADH-like_sf"/>
</dbReference>
<keyword evidence="5 7" id="KW-1133">Transmembrane helix</keyword>
<dbReference type="PANTHER" id="PTHR30193:SF37">
    <property type="entry name" value="INNER MEMBRANE ABC TRANSPORTER PERMEASE PROTEIN YCJO"/>
    <property type="match status" value="1"/>
</dbReference>
<dbReference type="EMBL" id="JAGGDJ010000002">
    <property type="protein sequence ID" value="MBO7743633.1"/>
    <property type="molecule type" value="Genomic_DNA"/>
</dbReference>
<evidence type="ECO:0000256" key="7">
    <source>
        <dbReference type="RuleBase" id="RU363032"/>
    </source>
</evidence>
<feature type="transmembrane region" description="Helical" evidence="7">
    <location>
        <begin position="548"/>
        <end position="570"/>
    </location>
</feature>
<proteinExistence type="inferred from homology"/>
<dbReference type="InterPro" id="IPR018391">
    <property type="entry name" value="PQQ_b-propeller_rpt"/>
</dbReference>
<dbReference type="InterPro" id="IPR015943">
    <property type="entry name" value="WD40/YVTN_repeat-like_dom_sf"/>
</dbReference>
<feature type="transmembrane region" description="Helical" evidence="7">
    <location>
        <begin position="355"/>
        <end position="375"/>
    </location>
</feature>
<dbReference type="SMART" id="SM00320">
    <property type="entry name" value="WD40"/>
    <property type="match status" value="6"/>
</dbReference>
<protein>
    <submittedName>
        <fullName evidence="9">PQQ-binding-like beta-propeller repeat protein</fullName>
    </submittedName>
</protein>
<feature type="transmembrane region" description="Helical" evidence="7">
    <location>
        <begin position="503"/>
        <end position="527"/>
    </location>
</feature>